<evidence type="ECO:0000256" key="2">
    <source>
        <dbReference type="ARBA" id="ARBA00022793"/>
    </source>
</evidence>
<keyword evidence="3" id="KW-0520">NAD</keyword>
<reference evidence="6" key="1">
    <citation type="journal article" date="2014" name="Front. Microbiol.">
        <title>High frequency of phylogenetically diverse reductive dehalogenase-homologous genes in deep subseafloor sedimentary metagenomes.</title>
        <authorList>
            <person name="Kawai M."/>
            <person name="Futagami T."/>
            <person name="Toyoda A."/>
            <person name="Takaki Y."/>
            <person name="Nishi S."/>
            <person name="Hori S."/>
            <person name="Arai W."/>
            <person name="Tsubouchi T."/>
            <person name="Morono Y."/>
            <person name="Uchiyama I."/>
            <person name="Ito T."/>
            <person name="Fujiyama A."/>
            <person name="Inagaki F."/>
            <person name="Takami H."/>
        </authorList>
    </citation>
    <scope>NUCLEOTIDE SEQUENCE</scope>
    <source>
        <strain evidence="6">Expedition CK06-06</strain>
    </source>
</reference>
<evidence type="ECO:0000256" key="1">
    <source>
        <dbReference type="ARBA" id="ARBA00001911"/>
    </source>
</evidence>
<dbReference type="Gene3D" id="3.40.50.720">
    <property type="entry name" value="NAD(P)-binding Rossmann-like Domain"/>
    <property type="match status" value="1"/>
</dbReference>
<sequence length="49" mass="5323">MRILITGGAGFLGSHLCDRLIKEGHSVICMDNLITGTLDNVAHLMKNKD</sequence>
<dbReference type="Pfam" id="PF01370">
    <property type="entry name" value="Epimerase"/>
    <property type="match status" value="1"/>
</dbReference>
<dbReference type="SUPFAM" id="SSF51735">
    <property type="entry name" value="NAD(P)-binding Rossmann-fold domains"/>
    <property type="match status" value="1"/>
</dbReference>
<feature type="domain" description="NAD-dependent epimerase/dehydratase" evidence="5">
    <location>
        <begin position="3"/>
        <end position="35"/>
    </location>
</feature>
<dbReference type="AlphaFoldDB" id="X1G9M8"/>
<dbReference type="InterPro" id="IPR044516">
    <property type="entry name" value="UXS-like"/>
</dbReference>
<comment type="cofactor">
    <cofactor evidence="1">
        <name>NAD(+)</name>
        <dbReference type="ChEBI" id="CHEBI:57540"/>
    </cofactor>
</comment>
<dbReference type="GO" id="GO:0042732">
    <property type="term" value="P:D-xylose metabolic process"/>
    <property type="evidence" value="ECO:0007669"/>
    <property type="project" value="InterPro"/>
</dbReference>
<dbReference type="GO" id="GO:0048040">
    <property type="term" value="F:UDP-glucuronate decarboxylase activity"/>
    <property type="evidence" value="ECO:0007669"/>
    <property type="project" value="TreeGrafter"/>
</dbReference>
<evidence type="ECO:0000313" key="6">
    <source>
        <dbReference type="EMBL" id="GAH53937.1"/>
    </source>
</evidence>
<protein>
    <recommendedName>
        <fullName evidence="5">NAD-dependent epimerase/dehydratase domain-containing protein</fullName>
    </recommendedName>
</protein>
<dbReference type="InterPro" id="IPR001509">
    <property type="entry name" value="Epimerase_deHydtase"/>
</dbReference>
<dbReference type="InterPro" id="IPR036291">
    <property type="entry name" value="NAD(P)-bd_dom_sf"/>
</dbReference>
<name>X1G9M8_9ZZZZ</name>
<dbReference type="GO" id="GO:0070403">
    <property type="term" value="F:NAD+ binding"/>
    <property type="evidence" value="ECO:0007669"/>
    <property type="project" value="InterPro"/>
</dbReference>
<dbReference type="PANTHER" id="PTHR43078">
    <property type="entry name" value="UDP-GLUCURONIC ACID DECARBOXYLASE-RELATED"/>
    <property type="match status" value="1"/>
</dbReference>
<organism evidence="6">
    <name type="scientific">marine sediment metagenome</name>
    <dbReference type="NCBI Taxonomy" id="412755"/>
    <lineage>
        <taxon>unclassified sequences</taxon>
        <taxon>metagenomes</taxon>
        <taxon>ecological metagenomes</taxon>
    </lineage>
</organism>
<dbReference type="PANTHER" id="PTHR43078:SF6">
    <property type="entry name" value="UDP-GLUCURONIC ACID DECARBOXYLASE 1"/>
    <property type="match status" value="1"/>
</dbReference>
<feature type="non-terminal residue" evidence="6">
    <location>
        <position position="49"/>
    </location>
</feature>
<evidence type="ECO:0000256" key="4">
    <source>
        <dbReference type="ARBA" id="ARBA00023239"/>
    </source>
</evidence>
<proteinExistence type="predicted"/>
<dbReference type="EMBL" id="BARU01019540">
    <property type="protein sequence ID" value="GAH53937.1"/>
    <property type="molecule type" value="Genomic_DNA"/>
</dbReference>
<accession>X1G9M8</accession>
<evidence type="ECO:0000256" key="3">
    <source>
        <dbReference type="ARBA" id="ARBA00023027"/>
    </source>
</evidence>
<comment type="caution">
    <text evidence="6">The sequence shown here is derived from an EMBL/GenBank/DDBJ whole genome shotgun (WGS) entry which is preliminary data.</text>
</comment>
<gene>
    <name evidence="6" type="ORF">S03H2_32175</name>
</gene>
<evidence type="ECO:0000259" key="5">
    <source>
        <dbReference type="Pfam" id="PF01370"/>
    </source>
</evidence>
<keyword evidence="4" id="KW-0456">Lyase</keyword>
<dbReference type="GO" id="GO:0005737">
    <property type="term" value="C:cytoplasm"/>
    <property type="evidence" value="ECO:0007669"/>
    <property type="project" value="TreeGrafter"/>
</dbReference>
<keyword evidence="2" id="KW-0210">Decarboxylase</keyword>